<accession>A0ABD3FNI4</accession>
<gene>
    <name evidence="2" type="ORF">V7S43_008188</name>
</gene>
<evidence type="ECO:0000313" key="3">
    <source>
        <dbReference type="Proteomes" id="UP001632037"/>
    </source>
</evidence>
<keyword evidence="1" id="KW-0732">Signal</keyword>
<dbReference type="Proteomes" id="UP001632037">
    <property type="component" value="Unassembled WGS sequence"/>
</dbReference>
<evidence type="ECO:0000256" key="1">
    <source>
        <dbReference type="SAM" id="SignalP"/>
    </source>
</evidence>
<organism evidence="2 3">
    <name type="scientific">Phytophthora oleae</name>
    <dbReference type="NCBI Taxonomy" id="2107226"/>
    <lineage>
        <taxon>Eukaryota</taxon>
        <taxon>Sar</taxon>
        <taxon>Stramenopiles</taxon>
        <taxon>Oomycota</taxon>
        <taxon>Peronosporomycetes</taxon>
        <taxon>Peronosporales</taxon>
        <taxon>Peronosporaceae</taxon>
        <taxon>Phytophthora</taxon>
    </lineage>
</organism>
<keyword evidence="3" id="KW-1185">Reference proteome</keyword>
<reference evidence="2 3" key="1">
    <citation type="submission" date="2024-09" db="EMBL/GenBank/DDBJ databases">
        <title>Genome sequencing and assembly of Phytophthora oleae, isolate VK10A, causative agent of rot of olive drupes.</title>
        <authorList>
            <person name="Conti Taguali S."/>
            <person name="Riolo M."/>
            <person name="La Spada F."/>
            <person name="Cacciola S.O."/>
            <person name="Dionisio G."/>
        </authorList>
    </citation>
    <scope>NUCLEOTIDE SEQUENCE [LARGE SCALE GENOMIC DNA]</scope>
    <source>
        <strain evidence="2 3">VK10A</strain>
    </source>
</reference>
<feature type="chain" id="PRO_5044768380" evidence="1">
    <location>
        <begin position="17"/>
        <end position="209"/>
    </location>
</feature>
<evidence type="ECO:0000313" key="2">
    <source>
        <dbReference type="EMBL" id="KAL3666559.1"/>
    </source>
</evidence>
<dbReference type="EMBL" id="JBIMZQ010000016">
    <property type="protein sequence ID" value="KAL3666559.1"/>
    <property type="molecule type" value="Genomic_DNA"/>
</dbReference>
<sequence length="209" mass="24181">MAPFKFIAYCISCIKALVVSCKLDKEDPVVTRSQFYCWMKRKGFTSEGIKKAKKAIEEMQIQMHGLAHKLTDVRAVEEVLRLQCIEKQKKVVGVLQRSMKAIDERHAKQFERLQDKYIGAIFCWGAQDAYKLGDVIAKNGRWFSRGEGDRKKADWEQKVAAKVNLRVNAIVRCINTVVNDGFYHFTDSRTNDMERTVNKTRRGQQANWN</sequence>
<dbReference type="AlphaFoldDB" id="A0ABD3FNI4"/>
<proteinExistence type="predicted"/>
<comment type="caution">
    <text evidence="2">The sequence shown here is derived from an EMBL/GenBank/DDBJ whole genome shotgun (WGS) entry which is preliminary data.</text>
</comment>
<feature type="signal peptide" evidence="1">
    <location>
        <begin position="1"/>
        <end position="16"/>
    </location>
</feature>
<protein>
    <submittedName>
        <fullName evidence="2">Uncharacterized protein</fullName>
    </submittedName>
</protein>
<name>A0ABD3FNI4_9STRA</name>